<evidence type="ECO:0000313" key="2">
    <source>
        <dbReference type="EMBL" id="CZR51645.1"/>
    </source>
</evidence>
<keyword evidence="3" id="KW-1185">Reference proteome</keyword>
<dbReference type="Proteomes" id="UP000184330">
    <property type="component" value="Unassembled WGS sequence"/>
</dbReference>
<sequence>MATTIEEPDFKVFPKLPQELQDEVWDATIKEEMGGIKVYIKKKGFWSKKMTLTTTAPTQSLLVTTYASRQRALKRYTGSIESNDGILRFDGDTDVILILDGKYPDKNQPWPVTKNLPGKYTNIKTIGIPASACIWMEDYLRGGFFYKFHNLQRLVIFFCCACCPGSHHKDSEQCAHLDPEEIQLQRAPHFQFVLDRLAEHQQHFDPSLNLQVSTASFELPQKHRLCLMETSSLDSMVGNMVPGCVVM</sequence>
<proteinExistence type="predicted"/>
<dbReference type="OrthoDB" id="10485591at2759"/>
<dbReference type="Pfam" id="PF20150">
    <property type="entry name" value="2EXR"/>
    <property type="match status" value="1"/>
</dbReference>
<evidence type="ECO:0000313" key="3">
    <source>
        <dbReference type="Proteomes" id="UP000184330"/>
    </source>
</evidence>
<name>A0A1L7WFU3_9HELO</name>
<gene>
    <name evidence="2" type="ORF">PAC_01522</name>
</gene>
<organism evidence="2 3">
    <name type="scientific">Phialocephala subalpina</name>
    <dbReference type="NCBI Taxonomy" id="576137"/>
    <lineage>
        <taxon>Eukaryota</taxon>
        <taxon>Fungi</taxon>
        <taxon>Dikarya</taxon>
        <taxon>Ascomycota</taxon>
        <taxon>Pezizomycotina</taxon>
        <taxon>Leotiomycetes</taxon>
        <taxon>Helotiales</taxon>
        <taxon>Mollisiaceae</taxon>
        <taxon>Phialocephala</taxon>
        <taxon>Phialocephala fortinii species complex</taxon>
    </lineage>
</organism>
<dbReference type="EMBL" id="FJOG01000002">
    <property type="protein sequence ID" value="CZR51645.1"/>
    <property type="molecule type" value="Genomic_DNA"/>
</dbReference>
<dbReference type="InterPro" id="IPR045518">
    <property type="entry name" value="2EXR"/>
</dbReference>
<accession>A0A1L7WFU3</accession>
<protein>
    <recommendedName>
        <fullName evidence="1">2EXR domain-containing protein</fullName>
    </recommendedName>
</protein>
<evidence type="ECO:0000259" key="1">
    <source>
        <dbReference type="Pfam" id="PF20150"/>
    </source>
</evidence>
<dbReference type="AlphaFoldDB" id="A0A1L7WFU3"/>
<feature type="domain" description="2EXR" evidence="1">
    <location>
        <begin position="10"/>
        <end position="96"/>
    </location>
</feature>
<reference evidence="2 3" key="1">
    <citation type="submission" date="2016-03" db="EMBL/GenBank/DDBJ databases">
        <authorList>
            <person name="Ploux O."/>
        </authorList>
    </citation>
    <scope>NUCLEOTIDE SEQUENCE [LARGE SCALE GENOMIC DNA]</scope>
    <source>
        <strain evidence="2 3">UAMH 11012</strain>
    </source>
</reference>